<dbReference type="AlphaFoldDB" id="A0A8C2U1D9"/>
<comment type="similarity">
    <text evidence="2 7">Belongs to the apovitellenin family.</text>
</comment>
<evidence type="ECO:0000313" key="9">
    <source>
        <dbReference type="Ensembl" id="ENSCJPP00005021838.1"/>
    </source>
</evidence>
<name>A0A8C2U1D9_COTJA</name>
<reference evidence="9" key="3">
    <citation type="submission" date="2025-09" db="UniProtKB">
        <authorList>
            <consortium name="Ensembl"/>
        </authorList>
    </citation>
    <scope>IDENTIFICATION</scope>
</reference>
<protein>
    <recommendedName>
        <fullName evidence="3 7">Apovitellenin-1</fullName>
    </recommendedName>
    <alternativeName>
        <fullName evidence="6 7">Apovitellenin I</fullName>
    </alternativeName>
</protein>
<evidence type="ECO:0000256" key="7">
    <source>
        <dbReference type="PIRNR" id="PIRNR002369"/>
    </source>
</evidence>
<dbReference type="GeneTree" id="ENSGT00530000066877"/>
<evidence type="ECO:0000256" key="1">
    <source>
        <dbReference type="ARBA" id="ARBA00003325"/>
    </source>
</evidence>
<evidence type="ECO:0000256" key="4">
    <source>
        <dbReference type="ARBA" id="ARBA00022761"/>
    </source>
</evidence>
<dbReference type="Ensembl" id="ENSCJPT00005029937.1">
    <property type="protein sequence ID" value="ENSCJPP00005021838.1"/>
    <property type="gene ID" value="ENSCJPG00005017441.1"/>
</dbReference>
<keyword evidence="4 7" id="KW-0758">Storage protein</keyword>
<dbReference type="GO" id="GO:0004857">
    <property type="term" value="F:enzyme inhibitor activity"/>
    <property type="evidence" value="ECO:0007669"/>
    <property type="project" value="UniProtKB-UniRule"/>
</dbReference>
<dbReference type="GO" id="GO:0045735">
    <property type="term" value="F:nutrient reservoir activity"/>
    <property type="evidence" value="ECO:0007669"/>
    <property type="project" value="UniProtKB-KW"/>
</dbReference>
<evidence type="ECO:0000256" key="8">
    <source>
        <dbReference type="SAM" id="SignalP"/>
    </source>
</evidence>
<feature type="signal peptide" evidence="8">
    <location>
        <begin position="1"/>
        <end position="24"/>
    </location>
</feature>
<keyword evidence="8" id="KW-0732">Signal</keyword>
<sequence>MVQYRALVIALILLLSTTVPEVHSRSLSDRGRRDWMVYPDALASYIYEAVNTVSPRAAQFLLDVSQTTVVSGARNLLIRETTKITILVEQMVEKIRSIWNGKLGY</sequence>
<dbReference type="GO" id="GO:0042627">
    <property type="term" value="C:chylomicron"/>
    <property type="evidence" value="ECO:0007669"/>
    <property type="project" value="UniProtKB-UniRule"/>
</dbReference>
<evidence type="ECO:0000256" key="5">
    <source>
        <dbReference type="ARBA" id="ARBA00023313"/>
    </source>
</evidence>
<gene>
    <name evidence="9" type="primary">LOC107319873</name>
</gene>
<reference evidence="9" key="1">
    <citation type="submission" date="2015-11" db="EMBL/GenBank/DDBJ databases">
        <authorList>
            <consortium name="International Coturnix japonica Genome Analysis Consortium"/>
            <person name="Warren W."/>
            <person name="Burt D.W."/>
            <person name="Antin P.B."/>
            <person name="Lanford R."/>
            <person name="Gros J."/>
            <person name="Wilson R.K."/>
        </authorList>
    </citation>
    <scope>NUCLEOTIDE SEQUENCE [LARGE SCALE GENOMIC DNA]</scope>
</reference>
<accession>A0A8C2U1D9</accession>
<dbReference type="GeneID" id="107319873"/>
<comment type="function">
    <text evidence="1 7">Protein component of the very low density lipoprotein (VLDL) of egg-laying females. Potent lipoprotein lipase inhibitor, preventing the loss of triglycerides from VLDL on their way from the liver to the growing oocytes.</text>
</comment>
<dbReference type="GO" id="GO:0034361">
    <property type="term" value="C:very-low-density lipoprotein particle"/>
    <property type="evidence" value="ECO:0007669"/>
    <property type="project" value="UniProtKB-UniRule"/>
</dbReference>
<dbReference type="OrthoDB" id="9362862at2759"/>
<evidence type="ECO:0000256" key="6">
    <source>
        <dbReference type="ARBA" id="ARBA00030261"/>
    </source>
</evidence>
<reference evidence="9" key="2">
    <citation type="submission" date="2025-08" db="UniProtKB">
        <authorList>
            <consortium name="Ensembl"/>
        </authorList>
    </citation>
    <scope>IDENTIFICATION</scope>
</reference>
<dbReference type="Pfam" id="PF05418">
    <property type="entry name" value="Apo-VLDL-II"/>
    <property type="match status" value="1"/>
</dbReference>
<dbReference type="RefSeq" id="XP_015730665.1">
    <property type="nucleotide sequence ID" value="XM_015875179.2"/>
</dbReference>
<feature type="chain" id="PRO_5034663710" description="Apovitellenin-1" evidence="8">
    <location>
        <begin position="25"/>
        <end position="105"/>
    </location>
</feature>
<dbReference type="GO" id="GO:0006629">
    <property type="term" value="P:lipid metabolic process"/>
    <property type="evidence" value="ECO:0007669"/>
    <property type="project" value="UniProtKB-UniRule"/>
</dbReference>
<keyword evidence="10" id="KW-1185">Reference proteome</keyword>
<proteinExistence type="inferred from homology"/>
<dbReference type="PIRSF" id="PIRSF002369">
    <property type="entry name" value="Apo-VLDL-II"/>
    <property type="match status" value="1"/>
</dbReference>
<dbReference type="InterPro" id="IPR008404">
    <property type="entry name" value="Apo-VLDL-II"/>
</dbReference>
<organism evidence="9 10">
    <name type="scientific">Coturnix japonica</name>
    <name type="common">Japanese quail</name>
    <name type="synonym">Coturnix coturnix japonica</name>
    <dbReference type="NCBI Taxonomy" id="93934"/>
    <lineage>
        <taxon>Eukaryota</taxon>
        <taxon>Metazoa</taxon>
        <taxon>Chordata</taxon>
        <taxon>Craniata</taxon>
        <taxon>Vertebrata</taxon>
        <taxon>Euteleostomi</taxon>
        <taxon>Archelosauria</taxon>
        <taxon>Archosauria</taxon>
        <taxon>Dinosauria</taxon>
        <taxon>Saurischia</taxon>
        <taxon>Theropoda</taxon>
        <taxon>Coelurosauria</taxon>
        <taxon>Aves</taxon>
        <taxon>Neognathae</taxon>
        <taxon>Galloanserae</taxon>
        <taxon>Galliformes</taxon>
        <taxon>Phasianidae</taxon>
        <taxon>Perdicinae</taxon>
        <taxon>Coturnix</taxon>
    </lineage>
</organism>
<evidence type="ECO:0000256" key="3">
    <source>
        <dbReference type="ARBA" id="ARBA00018120"/>
    </source>
</evidence>
<evidence type="ECO:0000313" key="10">
    <source>
        <dbReference type="Proteomes" id="UP000694412"/>
    </source>
</evidence>
<dbReference type="KEGG" id="cjo:107319873"/>
<dbReference type="Proteomes" id="UP000694412">
    <property type="component" value="Chromosome 1"/>
</dbReference>
<evidence type="ECO:0000256" key="2">
    <source>
        <dbReference type="ARBA" id="ARBA00007385"/>
    </source>
</evidence>
<keyword evidence="5 7" id="KW-0850">VLDL</keyword>